<dbReference type="EMBL" id="NBSK02000005">
    <property type="protein sequence ID" value="KAJ0208272.1"/>
    <property type="molecule type" value="Genomic_DNA"/>
</dbReference>
<organism evidence="1 2">
    <name type="scientific">Lactuca sativa</name>
    <name type="common">Garden lettuce</name>
    <dbReference type="NCBI Taxonomy" id="4236"/>
    <lineage>
        <taxon>Eukaryota</taxon>
        <taxon>Viridiplantae</taxon>
        <taxon>Streptophyta</taxon>
        <taxon>Embryophyta</taxon>
        <taxon>Tracheophyta</taxon>
        <taxon>Spermatophyta</taxon>
        <taxon>Magnoliopsida</taxon>
        <taxon>eudicotyledons</taxon>
        <taxon>Gunneridae</taxon>
        <taxon>Pentapetalae</taxon>
        <taxon>asterids</taxon>
        <taxon>campanulids</taxon>
        <taxon>Asterales</taxon>
        <taxon>Asteraceae</taxon>
        <taxon>Cichorioideae</taxon>
        <taxon>Cichorieae</taxon>
        <taxon>Lactucinae</taxon>
        <taxon>Lactuca</taxon>
    </lineage>
</organism>
<accession>A0A9R1VP20</accession>
<evidence type="ECO:0000313" key="1">
    <source>
        <dbReference type="EMBL" id="KAJ0208272.1"/>
    </source>
</evidence>
<protein>
    <submittedName>
        <fullName evidence="1">Uncharacterized protein</fullName>
    </submittedName>
</protein>
<keyword evidence="2" id="KW-1185">Reference proteome</keyword>
<name>A0A9R1VP20_LACSA</name>
<dbReference type="Proteomes" id="UP000235145">
    <property type="component" value="Unassembled WGS sequence"/>
</dbReference>
<proteinExistence type="predicted"/>
<comment type="caution">
    <text evidence="1">The sequence shown here is derived from an EMBL/GenBank/DDBJ whole genome shotgun (WGS) entry which is preliminary data.</text>
</comment>
<reference evidence="1 2" key="1">
    <citation type="journal article" date="2017" name="Nat. Commun.">
        <title>Genome assembly with in vitro proximity ligation data and whole-genome triplication in lettuce.</title>
        <authorList>
            <person name="Reyes-Chin-Wo S."/>
            <person name="Wang Z."/>
            <person name="Yang X."/>
            <person name="Kozik A."/>
            <person name="Arikit S."/>
            <person name="Song C."/>
            <person name="Xia L."/>
            <person name="Froenicke L."/>
            <person name="Lavelle D.O."/>
            <person name="Truco M.J."/>
            <person name="Xia R."/>
            <person name="Zhu S."/>
            <person name="Xu C."/>
            <person name="Xu H."/>
            <person name="Xu X."/>
            <person name="Cox K."/>
            <person name="Korf I."/>
            <person name="Meyers B.C."/>
            <person name="Michelmore R.W."/>
        </authorList>
    </citation>
    <scope>NUCLEOTIDE SEQUENCE [LARGE SCALE GENOMIC DNA]</scope>
    <source>
        <strain evidence="2">cv. Salinas</strain>
        <tissue evidence="1">Seedlings</tissue>
    </source>
</reference>
<sequence>MPDLIKIYAAKNPHGAESLPPGIVVPQTDLYLTRLWGDPFLVRAFNKLGLEHMVIAKGQFQQESMLALLRHDDDTEDKRKRTNISEEVLEMVLDRNDLHAKAGSDENSPFSGIPECFLIEAFSYEKIYSKLLLFKATHHC</sequence>
<dbReference type="AlphaFoldDB" id="A0A9R1VP20"/>
<evidence type="ECO:0000313" key="2">
    <source>
        <dbReference type="Proteomes" id="UP000235145"/>
    </source>
</evidence>
<gene>
    <name evidence="1" type="ORF">LSAT_V11C500288670</name>
</gene>